<dbReference type="SUPFAM" id="SSF48371">
    <property type="entry name" value="ARM repeat"/>
    <property type="match status" value="1"/>
</dbReference>
<keyword evidence="3" id="KW-1185">Reference proteome</keyword>
<gene>
    <name evidence="2" type="ORF">BDW42DRAFT_169372</name>
</gene>
<dbReference type="OrthoDB" id="26149at2759"/>
<accession>A0A2J5HV60</accession>
<reference evidence="3" key="1">
    <citation type="submission" date="2017-12" db="EMBL/GenBank/DDBJ databases">
        <authorList>
            <consortium name="DOE Joint Genome Institute"/>
            <person name="Mondo S.J."/>
            <person name="Kjaerbolling I."/>
            <person name="Vesth T.C."/>
            <person name="Frisvad J.C."/>
            <person name="Nybo J.L."/>
            <person name="Theobald S."/>
            <person name="Kuo A."/>
            <person name="Bowyer P."/>
            <person name="Matsuda Y."/>
            <person name="Lyhne E.K."/>
            <person name="Kogle M.E."/>
            <person name="Clum A."/>
            <person name="Lipzen A."/>
            <person name="Salamov A."/>
            <person name="Ngan C.Y."/>
            <person name="Daum C."/>
            <person name="Chiniquy J."/>
            <person name="Barry K."/>
            <person name="LaButti K."/>
            <person name="Haridas S."/>
            <person name="Simmons B.A."/>
            <person name="Magnuson J.K."/>
            <person name="Mortensen U.H."/>
            <person name="Larsen T.O."/>
            <person name="Grigoriev I.V."/>
            <person name="Baker S.E."/>
            <person name="Andersen M.R."/>
            <person name="Nordberg H.P."/>
            <person name="Cantor M.N."/>
            <person name="Hua S.X."/>
        </authorList>
    </citation>
    <scope>NUCLEOTIDE SEQUENCE [LARGE SCALE GENOMIC DNA]</scope>
    <source>
        <strain evidence="3">IBT 19404</strain>
    </source>
</reference>
<sequence length="688" mass="74560">MSTREITGAHNATDTPREFTGVDVGVDPSNMDSPSLDVIISSLAPSPPAAAPSGSGSLPLDEQEALLSALQDILRNAEAGGQITKASDAQDSTSSAQVGPDFETVRGILDKLWACGSHLMVQAAELLANGSRNSSWRHSYGRAGILSFFLQLIASNEAIDDSLLLHSLRLVGNSCADADENRALVVDGNYTAAIVRHSLNPQLVNVVIPVVYNTCIDYEPAQAQLAANRIVYILLSLITKGAFKENEALLDFVYELIELTGEQEQSIENSPIGTLSLLTALALDTTATAKPMHFACLVNCLMAYLENSKFQEACISKHMVPDLLSILQRSITIRAGASDEDIQTLAQLQLKINQTLSEVSASPLFVTVYPLDSTLTETLRSWLSIADDQLQICSCVMLGNLARSDEACEKIVRDLQIHQKLIDILKSDARGSVLHSSLGFLKNLAIAGDNKLRLGEAGIVPAISRLWAYDTVPQVQFAAISLTRQLLISSKENISRVLATVPSDEAASDQTHTYLSLLLSAFEKTDSTPIKIEVGRIIASLCRSILTASRDQDASTDDLLKRLFGPHDRVSLPLGAMVTQTQWPVVRSEGWFALALMASRKPGAGAVVHCMETMDLFPILEETISSGVSETTEKTENPQLNKDCENIIILVQELAKTDSDALSTSHRDLIEKIRNDQIPRYLAASRQS</sequence>
<dbReference type="Proteomes" id="UP000235023">
    <property type="component" value="Unassembled WGS sequence"/>
</dbReference>
<feature type="region of interest" description="Disordered" evidence="1">
    <location>
        <begin position="1"/>
        <end position="31"/>
    </location>
</feature>
<evidence type="ECO:0000313" key="3">
    <source>
        <dbReference type="Proteomes" id="UP000235023"/>
    </source>
</evidence>
<name>A0A2J5HV60_9EURO</name>
<dbReference type="EMBL" id="KZ559539">
    <property type="protein sequence ID" value="PLN81198.1"/>
    <property type="molecule type" value="Genomic_DNA"/>
</dbReference>
<dbReference type="InterPro" id="IPR011989">
    <property type="entry name" value="ARM-like"/>
</dbReference>
<protein>
    <submittedName>
        <fullName evidence="2">GTP-binding protein</fullName>
    </submittedName>
</protein>
<organism evidence="2 3">
    <name type="scientific">Aspergillus taichungensis</name>
    <dbReference type="NCBI Taxonomy" id="482145"/>
    <lineage>
        <taxon>Eukaryota</taxon>
        <taxon>Fungi</taxon>
        <taxon>Dikarya</taxon>
        <taxon>Ascomycota</taxon>
        <taxon>Pezizomycotina</taxon>
        <taxon>Eurotiomycetes</taxon>
        <taxon>Eurotiomycetidae</taxon>
        <taxon>Eurotiales</taxon>
        <taxon>Aspergillaceae</taxon>
        <taxon>Aspergillus</taxon>
        <taxon>Aspergillus subgen. Circumdati</taxon>
    </lineage>
</organism>
<dbReference type="InterPro" id="IPR016024">
    <property type="entry name" value="ARM-type_fold"/>
</dbReference>
<dbReference type="PANTHER" id="PTHR10957">
    <property type="entry name" value="RAP1 GTPASE-GDP DISSOCIATION STIMULATOR 1"/>
    <property type="match status" value="1"/>
</dbReference>
<dbReference type="InterPro" id="IPR040144">
    <property type="entry name" value="RAP1GDS1"/>
</dbReference>
<dbReference type="GO" id="GO:0005085">
    <property type="term" value="F:guanyl-nucleotide exchange factor activity"/>
    <property type="evidence" value="ECO:0007669"/>
    <property type="project" value="InterPro"/>
</dbReference>
<dbReference type="AlphaFoldDB" id="A0A2J5HV60"/>
<proteinExistence type="predicted"/>
<dbReference type="Gene3D" id="1.25.10.10">
    <property type="entry name" value="Leucine-rich Repeat Variant"/>
    <property type="match status" value="2"/>
</dbReference>
<feature type="compositionally biased region" description="Polar residues" evidence="1">
    <location>
        <begin position="1"/>
        <end position="14"/>
    </location>
</feature>
<evidence type="ECO:0000256" key="1">
    <source>
        <dbReference type="SAM" id="MobiDB-lite"/>
    </source>
</evidence>
<evidence type="ECO:0000313" key="2">
    <source>
        <dbReference type="EMBL" id="PLN81198.1"/>
    </source>
</evidence>